<evidence type="ECO:0000256" key="4">
    <source>
        <dbReference type="ARBA" id="ARBA00022989"/>
    </source>
</evidence>
<evidence type="ECO:0000256" key="3">
    <source>
        <dbReference type="ARBA" id="ARBA00022824"/>
    </source>
</evidence>
<evidence type="ECO:0000256" key="7">
    <source>
        <dbReference type="ARBA" id="ARBA00023136"/>
    </source>
</evidence>
<keyword evidence="3" id="KW-0256">Endoplasmic reticulum</keyword>
<dbReference type="PANTHER" id="PTHR12863:SF1">
    <property type="entry name" value="FATTY ACID 2-HYDROXYLASE"/>
    <property type="match status" value="1"/>
</dbReference>
<keyword evidence="2 8" id="KW-0812">Transmembrane</keyword>
<dbReference type="GO" id="GO:0006631">
    <property type="term" value="P:fatty acid metabolic process"/>
    <property type="evidence" value="ECO:0007669"/>
    <property type="project" value="TreeGrafter"/>
</dbReference>
<dbReference type="EMBL" id="LR862139">
    <property type="protein sequence ID" value="CAD1819585.1"/>
    <property type="molecule type" value="Genomic_DNA"/>
</dbReference>
<feature type="transmembrane region" description="Helical" evidence="8">
    <location>
        <begin position="55"/>
        <end position="76"/>
    </location>
</feature>
<dbReference type="GO" id="GO:0005789">
    <property type="term" value="C:endoplasmic reticulum membrane"/>
    <property type="evidence" value="ECO:0007669"/>
    <property type="project" value="UniProtKB-SubCell"/>
</dbReference>
<evidence type="ECO:0000256" key="8">
    <source>
        <dbReference type="SAM" id="Phobius"/>
    </source>
</evidence>
<dbReference type="AlphaFoldDB" id="A0A6V7NLY6"/>
<evidence type="ECO:0000313" key="9">
    <source>
        <dbReference type="EMBL" id="CAD1819585.1"/>
    </source>
</evidence>
<evidence type="ECO:0000256" key="2">
    <source>
        <dbReference type="ARBA" id="ARBA00022692"/>
    </source>
</evidence>
<reference evidence="9" key="1">
    <citation type="submission" date="2020-07" db="EMBL/GenBank/DDBJ databases">
        <authorList>
            <person name="Lin J."/>
        </authorList>
    </citation>
    <scope>NUCLEOTIDE SEQUENCE</scope>
</reference>
<name>A0A6V7NLY6_ANACO</name>
<evidence type="ECO:0000256" key="6">
    <source>
        <dbReference type="ARBA" id="ARBA00023098"/>
    </source>
</evidence>
<dbReference type="PANTHER" id="PTHR12863">
    <property type="entry name" value="FATTY ACID HYDROXYLASE"/>
    <property type="match status" value="1"/>
</dbReference>
<comment type="subcellular location">
    <subcellularLocation>
        <location evidence="1">Endoplasmic reticulum membrane</location>
        <topology evidence="1">Multi-pass membrane protein</topology>
    </subcellularLocation>
</comment>
<organism evidence="9">
    <name type="scientific">Ananas comosus var. bracteatus</name>
    <name type="common">red pineapple</name>
    <dbReference type="NCBI Taxonomy" id="296719"/>
    <lineage>
        <taxon>Eukaryota</taxon>
        <taxon>Viridiplantae</taxon>
        <taxon>Streptophyta</taxon>
        <taxon>Embryophyta</taxon>
        <taxon>Tracheophyta</taxon>
        <taxon>Spermatophyta</taxon>
        <taxon>Magnoliopsida</taxon>
        <taxon>Liliopsida</taxon>
        <taxon>Poales</taxon>
        <taxon>Bromeliaceae</taxon>
        <taxon>Bromelioideae</taxon>
        <taxon>Ananas</taxon>
    </lineage>
</organism>
<dbReference type="GO" id="GO:0080132">
    <property type="term" value="F:fatty acid 2-hydroxylase activity"/>
    <property type="evidence" value="ECO:0007669"/>
    <property type="project" value="InterPro"/>
</dbReference>
<protein>
    <submittedName>
        <fullName evidence="9">Uncharacterized protein</fullName>
    </submittedName>
</protein>
<evidence type="ECO:0000256" key="1">
    <source>
        <dbReference type="ARBA" id="ARBA00004477"/>
    </source>
</evidence>
<proteinExistence type="predicted"/>
<feature type="transmembrane region" description="Helical" evidence="8">
    <location>
        <begin position="88"/>
        <end position="109"/>
    </location>
</feature>
<dbReference type="InterPro" id="IPR014430">
    <property type="entry name" value="Scs7"/>
</dbReference>
<evidence type="ECO:0000256" key="5">
    <source>
        <dbReference type="ARBA" id="ARBA00023002"/>
    </source>
</evidence>
<keyword evidence="5" id="KW-0560">Oxidoreductase</keyword>
<keyword evidence="4 8" id="KW-1133">Transmembrane helix</keyword>
<keyword evidence="6" id="KW-0443">Lipid metabolism</keyword>
<accession>A0A6V7NLY6</accession>
<gene>
    <name evidence="9" type="ORF">CB5_LOCUS2796</name>
</gene>
<keyword evidence="7 8" id="KW-0472">Membrane</keyword>
<sequence>MVAQEFTVDLDKPLVFQVGHLGEQYQEWVHQPIVSKEGPRFFANNILEFLTRTKWFAVPLIWLPVVCCILCTGSFSTSRPKATGQTHVIIFFMDAIISIQWTDFVLFSLRPQRPFCVCRSGTWLGSYQPLHHSRLIWWWPIGLCDVRLHSLLPPSRPTLFRPSEKPQEVSSEPPLQNSKQGLWNYVFALGRRVWDVASIEDGREKQLMSALQI</sequence>